<evidence type="ECO:0000313" key="2">
    <source>
        <dbReference type="EMBL" id="WGH77238.1"/>
    </source>
</evidence>
<sequence length="126" mass="12923">MALALGSICGLAIVIVMNRAGMLAERSGLAVLLAAIAAFWPVFAIADGHDEILHLAVFAGFLALALAGFVRGALWLVAGLALHGLWDAGLALGRPPGPAFWPAFCAALDLAAAAALALLWRRGRLA</sequence>
<keyword evidence="3" id="KW-1185">Reference proteome</keyword>
<protein>
    <recommendedName>
        <fullName evidence="4">CPBP family intramembrane metalloprotease</fullName>
    </recommendedName>
</protein>
<keyword evidence="1" id="KW-0472">Membrane</keyword>
<dbReference type="EMBL" id="CP122537">
    <property type="protein sequence ID" value="WGH77238.1"/>
    <property type="molecule type" value="Genomic_DNA"/>
</dbReference>
<evidence type="ECO:0008006" key="4">
    <source>
        <dbReference type="Google" id="ProtNLM"/>
    </source>
</evidence>
<dbReference type="RefSeq" id="WP_279963812.1">
    <property type="nucleotide sequence ID" value="NZ_CP122537.1"/>
</dbReference>
<name>A0ABY8LA37_9RHOB</name>
<dbReference type="Proteomes" id="UP001243420">
    <property type="component" value="Chromosome"/>
</dbReference>
<keyword evidence="1" id="KW-1133">Transmembrane helix</keyword>
<feature type="transmembrane region" description="Helical" evidence="1">
    <location>
        <begin position="98"/>
        <end position="120"/>
    </location>
</feature>
<feature type="transmembrane region" description="Helical" evidence="1">
    <location>
        <begin position="53"/>
        <end position="78"/>
    </location>
</feature>
<evidence type="ECO:0000313" key="3">
    <source>
        <dbReference type="Proteomes" id="UP001243420"/>
    </source>
</evidence>
<evidence type="ECO:0000256" key="1">
    <source>
        <dbReference type="SAM" id="Phobius"/>
    </source>
</evidence>
<feature type="transmembrane region" description="Helical" evidence="1">
    <location>
        <begin position="28"/>
        <end position="46"/>
    </location>
</feature>
<gene>
    <name evidence="2" type="ORF">P8627_09245</name>
</gene>
<proteinExistence type="predicted"/>
<keyword evidence="1" id="KW-0812">Transmembrane</keyword>
<organism evidence="2 3">
    <name type="scientific">Jannaschia ovalis</name>
    <dbReference type="NCBI Taxonomy" id="3038773"/>
    <lineage>
        <taxon>Bacteria</taxon>
        <taxon>Pseudomonadati</taxon>
        <taxon>Pseudomonadota</taxon>
        <taxon>Alphaproteobacteria</taxon>
        <taxon>Rhodobacterales</taxon>
        <taxon>Roseobacteraceae</taxon>
        <taxon>Jannaschia</taxon>
    </lineage>
</organism>
<accession>A0ABY8LA37</accession>
<reference evidence="2 3" key="1">
    <citation type="submission" date="2023-04" db="EMBL/GenBank/DDBJ databases">
        <title>Jannaschia ovalis sp. nov., a marine bacterium isolated from sea tidal flat.</title>
        <authorList>
            <person name="Kwon D.Y."/>
            <person name="Kim J.-J."/>
        </authorList>
    </citation>
    <scope>NUCLEOTIDE SEQUENCE [LARGE SCALE GENOMIC DNA]</scope>
    <source>
        <strain evidence="2 3">GRR-S6-38</strain>
    </source>
</reference>